<evidence type="ECO:0000256" key="1">
    <source>
        <dbReference type="ARBA" id="ARBA00008059"/>
    </source>
</evidence>
<gene>
    <name evidence="5" type="primary">istB</name>
    <name evidence="5" type="ORF">KK083_32275</name>
</gene>
<dbReference type="PANTHER" id="PTHR30050">
    <property type="entry name" value="CHROMOSOMAL REPLICATION INITIATOR PROTEIN DNAA"/>
    <property type="match status" value="1"/>
</dbReference>
<dbReference type="GO" id="GO:0005524">
    <property type="term" value="F:ATP binding"/>
    <property type="evidence" value="ECO:0007669"/>
    <property type="project" value="UniProtKB-KW"/>
</dbReference>
<dbReference type="AlphaFoldDB" id="A0AAP2DSC4"/>
<dbReference type="PIRSF" id="PIRSF003073">
    <property type="entry name" value="DNAC_TnpB_IstB"/>
    <property type="match status" value="1"/>
</dbReference>
<proteinExistence type="inferred from homology"/>
<dbReference type="NCBIfam" id="NF038214">
    <property type="entry name" value="IS21_help_AAA"/>
    <property type="match status" value="1"/>
</dbReference>
<organism evidence="5 6">
    <name type="scientific">Chryseosolibacter histidini</name>
    <dbReference type="NCBI Taxonomy" id="2782349"/>
    <lineage>
        <taxon>Bacteria</taxon>
        <taxon>Pseudomonadati</taxon>
        <taxon>Bacteroidota</taxon>
        <taxon>Cytophagia</taxon>
        <taxon>Cytophagales</taxon>
        <taxon>Chryseotaleaceae</taxon>
        <taxon>Chryseosolibacter</taxon>
    </lineage>
</organism>
<evidence type="ECO:0000313" key="5">
    <source>
        <dbReference type="EMBL" id="MBT1701611.1"/>
    </source>
</evidence>
<comment type="caution">
    <text evidence="5">The sequence shown here is derived from an EMBL/GenBank/DDBJ whole genome shotgun (WGS) entry which is preliminary data.</text>
</comment>
<name>A0AAP2DSC4_9BACT</name>
<dbReference type="GO" id="GO:0006260">
    <property type="term" value="P:DNA replication"/>
    <property type="evidence" value="ECO:0007669"/>
    <property type="project" value="TreeGrafter"/>
</dbReference>
<dbReference type="EMBL" id="JAHESF010000092">
    <property type="protein sequence ID" value="MBT1701611.1"/>
    <property type="molecule type" value="Genomic_DNA"/>
</dbReference>
<dbReference type="CDD" id="cd00009">
    <property type="entry name" value="AAA"/>
    <property type="match status" value="1"/>
</dbReference>
<accession>A0AAP2DSC4</accession>
<comment type="similarity">
    <text evidence="1">Belongs to the IS21/IS1162 putative ATP-binding protein family.</text>
</comment>
<dbReference type="InterPro" id="IPR028350">
    <property type="entry name" value="DNAC/IstB-like"/>
</dbReference>
<feature type="domain" description="AAA+ ATPase" evidence="4">
    <location>
        <begin position="98"/>
        <end position="234"/>
    </location>
</feature>
<dbReference type="SMART" id="SM00382">
    <property type="entry name" value="AAA"/>
    <property type="match status" value="1"/>
</dbReference>
<dbReference type="Proteomes" id="UP001319200">
    <property type="component" value="Unassembled WGS sequence"/>
</dbReference>
<sequence length="241" mass="27001">MNYDQTLEQMRSLRLHGMAQALDSLIAAKKVSTLSAEQLLAVLMQHENDERSGRKIDRLKKAAKFRYNAALDQIRPDPNRNLDAGLLAQLTTCSWVNNCENILITGPAGVGKSNLASALGHQSCLNGFKAIYFNSQKLFYSLRLGKMDGTHRKQINAIAKADVLIIDDFGLQKLDDYSRLDLMEVMEDRHGRKSTIISSQLPVAAWYDIIGEPTLSDAILDRLTSKTIRIELKGESLRKKK</sequence>
<evidence type="ECO:0000256" key="2">
    <source>
        <dbReference type="ARBA" id="ARBA00022741"/>
    </source>
</evidence>
<evidence type="ECO:0000313" key="6">
    <source>
        <dbReference type="Proteomes" id="UP001319200"/>
    </source>
</evidence>
<dbReference type="Gene3D" id="3.40.50.300">
    <property type="entry name" value="P-loop containing nucleotide triphosphate hydrolases"/>
    <property type="match status" value="1"/>
</dbReference>
<protein>
    <submittedName>
        <fullName evidence="5">IS21-like element helper ATPase IstB</fullName>
    </submittedName>
</protein>
<dbReference type="PANTHER" id="PTHR30050:SF4">
    <property type="entry name" value="ATP-BINDING PROTEIN RV3427C IN INSERTION SEQUENCE-RELATED"/>
    <property type="match status" value="1"/>
</dbReference>
<keyword evidence="6" id="KW-1185">Reference proteome</keyword>
<dbReference type="SUPFAM" id="SSF52540">
    <property type="entry name" value="P-loop containing nucleoside triphosphate hydrolases"/>
    <property type="match status" value="1"/>
</dbReference>
<dbReference type="InterPro" id="IPR003593">
    <property type="entry name" value="AAA+_ATPase"/>
</dbReference>
<dbReference type="InterPro" id="IPR027417">
    <property type="entry name" value="P-loop_NTPase"/>
</dbReference>
<keyword evidence="2" id="KW-0547">Nucleotide-binding</keyword>
<dbReference type="InterPro" id="IPR002611">
    <property type="entry name" value="IstB_ATP-bd"/>
</dbReference>
<evidence type="ECO:0000259" key="4">
    <source>
        <dbReference type="SMART" id="SM00382"/>
    </source>
</evidence>
<dbReference type="Pfam" id="PF01695">
    <property type="entry name" value="IstB_IS21"/>
    <property type="match status" value="1"/>
</dbReference>
<dbReference type="RefSeq" id="WP_254170289.1">
    <property type="nucleotide sequence ID" value="NZ_JAHESF010000092.1"/>
</dbReference>
<dbReference type="InterPro" id="IPR047661">
    <property type="entry name" value="IstB"/>
</dbReference>
<reference evidence="5 6" key="1">
    <citation type="submission" date="2021-05" db="EMBL/GenBank/DDBJ databases">
        <title>A Polyphasic approach of four new species of the genus Ohtaekwangia: Ohtaekwangia histidinii sp. nov., Ohtaekwangia cretensis sp. nov., Ohtaekwangia indiensis sp. nov., Ohtaekwangia reichenbachii sp. nov. from diverse environment.</title>
        <authorList>
            <person name="Octaviana S."/>
        </authorList>
    </citation>
    <scope>NUCLEOTIDE SEQUENCE [LARGE SCALE GENOMIC DNA]</scope>
    <source>
        <strain evidence="5 6">PWU4</strain>
    </source>
</reference>
<keyword evidence="3" id="KW-0067">ATP-binding</keyword>
<evidence type="ECO:0000256" key="3">
    <source>
        <dbReference type="ARBA" id="ARBA00022840"/>
    </source>
</evidence>